<protein>
    <recommendedName>
        <fullName evidence="7">Integral membrane bound transporter domain-containing protein</fullName>
    </recommendedName>
</protein>
<sequence length="575" mass="63068">MSIATVVPARVVQPFNLVRRQAQPQTALVARLTTTAVAAYLVACVLPMTSARPTLAPLTALLVLQVTLYRTVRIAVQRIGSVVGGVLIAVLLAKVVGFTWWSLGMAIASALLLGFALRLGDQVLEVAISAMLILSLPSNFNAADRVVETLIGAGTGLIAGLILSPLRVQPAEEAVQDLSRRMADVLDRMAVGLRGEPSRDQACDWLRRSRELGREIGRVRRALEDAEDSIKLNPRAVGLVHAGVALSTGLESLEHFQVYLRGLARAVVDGMRAGDPVYGQHGHEVLAAVLDDLADAIRAYGHMVRCEVAGDPDYAEKELRRALAAAERHRDDIAGILQNLPVDDAVEWALRGALLVHLHRLIDQLRVEHRARQRERWPRRRPSRRRRRPADRRPADRQPRKRKAADRRPGDGPAGEPQAIDRHAGNQPLVDRPSGERRAVDRHAGDRQLVDRSAVDRQLVDGSAGERQLVDRPSEDRQLVGQSAVDRSAVDRSAGNRQAVGWQPGERPAVGRHAGERRLGDGHAGHRRPRDRQAGDPESGERRLGHRQSAGRRLEVDRLDVDLPTRPCPPECLSA</sequence>
<evidence type="ECO:0000313" key="9">
    <source>
        <dbReference type="Proteomes" id="UP001501442"/>
    </source>
</evidence>
<evidence type="ECO:0000256" key="1">
    <source>
        <dbReference type="ARBA" id="ARBA00004141"/>
    </source>
</evidence>
<feature type="transmembrane region" description="Helical" evidence="6">
    <location>
        <begin position="79"/>
        <end position="101"/>
    </location>
</feature>
<comment type="subcellular location">
    <subcellularLocation>
        <location evidence="1">Membrane</location>
        <topology evidence="1">Multi-pass membrane protein</topology>
    </subcellularLocation>
</comment>
<feature type="region of interest" description="Disordered" evidence="5">
    <location>
        <begin position="371"/>
        <end position="575"/>
    </location>
</feature>
<dbReference type="EMBL" id="BAABHK010000023">
    <property type="protein sequence ID" value="GAA4638605.1"/>
    <property type="molecule type" value="Genomic_DNA"/>
</dbReference>
<dbReference type="Proteomes" id="UP001501442">
    <property type="component" value="Unassembled WGS sequence"/>
</dbReference>
<feature type="compositionally biased region" description="Basic and acidic residues" evidence="5">
    <location>
        <begin position="531"/>
        <end position="543"/>
    </location>
</feature>
<feature type="compositionally biased region" description="Basic residues" evidence="5">
    <location>
        <begin position="377"/>
        <end position="390"/>
    </location>
</feature>
<reference evidence="9" key="1">
    <citation type="journal article" date="2019" name="Int. J. Syst. Evol. Microbiol.">
        <title>The Global Catalogue of Microorganisms (GCM) 10K type strain sequencing project: providing services to taxonomists for standard genome sequencing and annotation.</title>
        <authorList>
            <consortium name="The Broad Institute Genomics Platform"/>
            <consortium name="The Broad Institute Genome Sequencing Center for Infectious Disease"/>
            <person name="Wu L."/>
            <person name="Ma J."/>
        </authorList>
    </citation>
    <scope>NUCLEOTIDE SEQUENCE [LARGE SCALE GENOMIC DNA]</scope>
    <source>
        <strain evidence="9">JCM 17939</strain>
    </source>
</reference>
<keyword evidence="9" id="KW-1185">Reference proteome</keyword>
<evidence type="ECO:0000256" key="6">
    <source>
        <dbReference type="SAM" id="Phobius"/>
    </source>
</evidence>
<evidence type="ECO:0000256" key="3">
    <source>
        <dbReference type="ARBA" id="ARBA00022989"/>
    </source>
</evidence>
<evidence type="ECO:0000256" key="4">
    <source>
        <dbReference type="ARBA" id="ARBA00023136"/>
    </source>
</evidence>
<keyword evidence="3 6" id="KW-1133">Transmembrane helix</keyword>
<feature type="compositionally biased region" description="Basic and acidic residues" evidence="5">
    <location>
        <begin position="552"/>
        <end position="563"/>
    </location>
</feature>
<evidence type="ECO:0000256" key="2">
    <source>
        <dbReference type="ARBA" id="ARBA00022692"/>
    </source>
</evidence>
<comment type="caution">
    <text evidence="8">The sequence shown here is derived from an EMBL/GenBank/DDBJ whole genome shotgun (WGS) entry which is preliminary data.</text>
</comment>
<name>A0ABP8US74_9ACTN</name>
<dbReference type="Pfam" id="PF13515">
    <property type="entry name" value="FUSC_2"/>
    <property type="match status" value="1"/>
</dbReference>
<evidence type="ECO:0000259" key="7">
    <source>
        <dbReference type="Pfam" id="PF13515"/>
    </source>
</evidence>
<feature type="compositionally biased region" description="Basic and acidic residues" evidence="5">
    <location>
        <begin position="433"/>
        <end position="459"/>
    </location>
</feature>
<feature type="transmembrane region" description="Helical" evidence="6">
    <location>
        <begin position="28"/>
        <end position="48"/>
    </location>
</feature>
<gene>
    <name evidence="8" type="ORF">GCM10023196_097030</name>
</gene>
<dbReference type="RefSeq" id="WP_345442099.1">
    <property type="nucleotide sequence ID" value="NZ_BAABHK010000023.1"/>
</dbReference>
<feature type="compositionally biased region" description="Basic and acidic residues" evidence="5">
    <location>
        <begin position="468"/>
        <end position="478"/>
    </location>
</feature>
<feature type="compositionally biased region" description="Pro residues" evidence="5">
    <location>
        <begin position="566"/>
        <end position="575"/>
    </location>
</feature>
<organism evidence="8 9">
    <name type="scientific">Actinoallomurus vinaceus</name>
    <dbReference type="NCBI Taxonomy" id="1080074"/>
    <lineage>
        <taxon>Bacteria</taxon>
        <taxon>Bacillati</taxon>
        <taxon>Actinomycetota</taxon>
        <taxon>Actinomycetes</taxon>
        <taxon>Streptosporangiales</taxon>
        <taxon>Thermomonosporaceae</taxon>
        <taxon>Actinoallomurus</taxon>
    </lineage>
</organism>
<dbReference type="InterPro" id="IPR049453">
    <property type="entry name" value="Memb_transporter_dom"/>
</dbReference>
<evidence type="ECO:0000313" key="8">
    <source>
        <dbReference type="EMBL" id="GAA4638605.1"/>
    </source>
</evidence>
<feature type="compositionally biased region" description="Basic and acidic residues" evidence="5">
    <location>
        <begin position="513"/>
        <end position="524"/>
    </location>
</feature>
<feature type="transmembrane region" description="Helical" evidence="6">
    <location>
        <begin position="54"/>
        <end position="72"/>
    </location>
</feature>
<keyword evidence="4 6" id="KW-0472">Membrane</keyword>
<keyword evidence="2 6" id="KW-0812">Transmembrane</keyword>
<accession>A0ABP8US74</accession>
<evidence type="ECO:0000256" key="5">
    <source>
        <dbReference type="SAM" id="MobiDB-lite"/>
    </source>
</evidence>
<proteinExistence type="predicted"/>
<feature type="domain" description="Integral membrane bound transporter" evidence="7">
    <location>
        <begin position="39"/>
        <end position="158"/>
    </location>
</feature>